<gene>
    <name evidence="4" type="ORF">MELIAE_LOCUS11112</name>
</gene>
<sequence>MYSRRFILVGVCIIFVLIGVSLLVFFLNKKGSCHSSTFTCSSGDTCVPQKNVCNGIPDCPHDDDEDEDFCADLYGSVKMIETNWNISKERKDYINSIFDKCELKMYPDYCVCKYQTILYCKDVGLQKIPQNISKEVTRLILANNSIHNLKVDSFKNYRLDMM</sequence>
<dbReference type="SUPFAM" id="SSF57424">
    <property type="entry name" value="LDL receptor-like module"/>
    <property type="match status" value="1"/>
</dbReference>
<evidence type="ECO:0000313" key="4">
    <source>
        <dbReference type="EMBL" id="CAH0561784.1"/>
    </source>
</evidence>
<evidence type="ECO:0000256" key="3">
    <source>
        <dbReference type="SAM" id="Phobius"/>
    </source>
</evidence>
<evidence type="ECO:0000256" key="2">
    <source>
        <dbReference type="PROSITE-ProRule" id="PRU00124"/>
    </source>
</evidence>
<dbReference type="Proteomes" id="UP001154078">
    <property type="component" value="Chromosome 8"/>
</dbReference>
<keyword evidence="5" id="KW-1185">Reference proteome</keyword>
<dbReference type="InterPro" id="IPR023415">
    <property type="entry name" value="LDLR_class-A_CS"/>
</dbReference>
<keyword evidence="1" id="KW-1015">Disulfide bond</keyword>
<dbReference type="InterPro" id="IPR036055">
    <property type="entry name" value="LDL_receptor-like_sf"/>
</dbReference>
<dbReference type="PROSITE" id="PS01209">
    <property type="entry name" value="LDLRA_1"/>
    <property type="match status" value="1"/>
</dbReference>
<accession>A0A9P0BGU4</accession>
<keyword evidence="3" id="KW-1133">Transmembrane helix</keyword>
<name>A0A9P0BGU4_BRAAE</name>
<evidence type="ECO:0000313" key="5">
    <source>
        <dbReference type="Proteomes" id="UP001154078"/>
    </source>
</evidence>
<evidence type="ECO:0000256" key="1">
    <source>
        <dbReference type="ARBA" id="ARBA00023157"/>
    </source>
</evidence>
<dbReference type="AlphaFoldDB" id="A0A9P0BGU4"/>
<organism evidence="4 5">
    <name type="scientific">Brassicogethes aeneus</name>
    <name type="common">Rape pollen beetle</name>
    <name type="synonym">Meligethes aeneus</name>
    <dbReference type="NCBI Taxonomy" id="1431903"/>
    <lineage>
        <taxon>Eukaryota</taxon>
        <taxon>Metazoa</taxon>
        <taxon>Ecdysozoa</taxon>
        <taxon>Arthropoda</taxon>
        <taxon>Hexapoda</taxon>
        <taxon>Insecta</taxon>
        <taxon>Pterygota</taxon>
        <taxon>Neoptera</taxon>
        <taxon>Endopterygota</taxon>
        <taxon>Coleoptera</taxon>
        <taxon>Polyphaga</taxon>
        <taxon>Cucujiformia</taxon>
        <taxon>Nitidulidae</taxon>
        <taxon>Meligethinae</taxon>
        <taxon>Brassicogethes</taxon>
    </lineage>
</organism>
<dbReference type="Pfam" id="PF00057">
    <property type="entry name" value="Ldl_recept_a"/>
    <property type="match status" value="1"/>
</dbReference>
<dbReference type="Gene3D" id="3.80.10.10">
    <property type="entry name" value="Ribonuclease Inhibitor"/>
    <property type="match status" value="1"/>
</dbReference>
<dbReference type="OrthoDB" id="6022531at2759"/>
<keyword evidence="3" id="KW-0472">Membrane</keyword>
<keyword evidence="3" id="KW-0812">Transmembrane</keyword>
<dbReference type="SMART" id="SM00192">
    <property type="entry name" value="LDLa"/>
    <property type="match status" value="1"/>
</dbReference>
<feature type="transmembrane region" description="Helical" evidence="3">
    <location>
        <begin position="6"/>
        <end position="27"/>
    </location>
</feature>
<proteinExistence type="predicted"/>
<reference evidence="4" key="1">
    <citation type="submission" date="2021-12" db="EMBL/GenBank/DDBJ databases">
        <authorList>
            <person name="King R."/>
        </authorList>
    </citation>
    <scope>NUCLEOTIDE SEQUENCE</scope>
</reference>
<dbReference type="InterPro" id="IPR002172">
    <property type="entry name" value="LDrepeatLR_classA_rpt"/>
</dbReference>
<dbReference type="SUPFAM" id="SSF52058">
    <property type="entry name" value="L domain-like"/>
    <property type="match status" value="1"/>
</dbReference>
<dbReference type="CDD" id="cd00112">
    <property type="entry name" value="LDLa"/>
    <property type="match status" value="1"/>
</dbReference>
<dbReference type="Gene3D" id="4.10.400.10">
    <property type="entry name" value="Low-density Lipoprotein Receptor"/>
    <property type="match status" value="1"/>
</dbReference>
<dbReference type="InterPro" id="IPR032675">
    <property type="entry name" value="LRR_dom_sf"/>
</dbReference>
<protein>
    <submittedName>
        <fullName evidence="4">Uncharacterized protein</fullName>
    </submittedName>
</protein>
<dbReference type="EMBL" id="OV121139">
    <property type="protein sequence ID" value="CAH0561784.1"/>
    <property type="molecule type" value="Genomic_DNA"/>
</dbReference>
<dbReference type="PROSITE" id="PS50068">
    <property type="entry name" value="LDLRA_2"/>
    <property type="match status" value="1"/>
</dbReference>
<comment type="caution">
    <text evidence="2">Lacks conserved residue(s) required for the propagation of feature annotation.</text>
</comment>